<reference evidence="5 6" key="1">
    <citation type="journal article" date="2023" name="Hortic Res">
        <title>Pangenome of water caltrop reveals structural variations and asymmetric subgenome divergence after allopolyploidization.</title>
        <authorList>
            <person name="Zhang X."/>
            <person name="Chen Y."/>
            <person name="Wang L."/>
            <person name="Yuan Y."/>
            <person name="Fang M."/>
            <person name="Shi L."/>
            <person name="Lu R."/>
            <person name="Comes H.P."/>
            <person name="Ma Y."/>
            <person name="Chen Y."/>
            <person name="Huang G."/>
            <person name="Zhou Y."/>
            <person name="Zheng Z."/>
            <person name="Qiu Y."/>
        </authorList>
    </citation>
    <scope>NUCLEOTIDE SEQUENCE [LARGE SCALE GENOMIC DNA]</scope>
    <source>
        <strain evidence="5">F231</strain>
    </source>
</reference>
<keyword evidence="1" id="KW-0489">Methyltransferase</keyword>
<dbReference type="Gene3D" id="1.10.1200.270">
    <property type="entry name" value="Methyltransferase, alpha-helical capping domain"/>
    <property type="match status" value="1"/>
</dbReference>
<dbReference type="InterPro" id="IPR029063">
    <property type="entry name" value="SAM-dependent_MTases_sf"/>
</dbReference>
<keyword evidence="6" id="KW-1185">Reference proteome</keyword>
<evidence type="ECO:0000256" key="1">
    <source>
        <dbReference type="ARBA" id="ARBA00022603"/>
    </source>
</evidence>
<evidence type="ECO:0000256" key="4">
    <source>
        <dbReference type="ARBA" id="ARBA00022842"/>
    </source>
</evidence>
<dbReference type="InterPro" id="IPR005299">
    <property type="entry name" value="MeTrfase_7"/>
</dbReference>
<evidence type="ECO:0000313" key="5">
    <source>
        <dbReference type="EMBL" id="KAK4789146.1"/>
    </source>
</evidence>
<dbReference type="GO" id="GO:0032259">
    <property type="term" value="P:methylation"/>
    <property type="evidence" value="ECO:0007669"/>
    <property type="project" value="UniProtKB-KW"/>
</dbReference>
<dbReference type="PANTHER" id="PTHR31009">
    <property type="entry name" value="S-ADENOSYL-L-METHIONINE:CARBOXYL METHYLTRANSFERASE FAMILY PROTEIN"/>
    <property type="match status" value="1"/>
</dbReference>
<dbReference type="InterPro" id="IPR042086">
    <property type="entry name" value="MeTrfase_capping"/>
</dbReference>
<accession>A0AAN7LMQ3</accession>
<gene>
    <name evidence="5" type="ORF">SAY86_020465</name>
</gene>
<evidence type="ECO:0000256" key="3">
    <source>
        <dbReference type="ARBA" id="ARBA00022723"/>
    </source>
</evidence>
<comment type="caution">
    <text evidence="5">The sequence shown here is derived from an EMBL/GenBank/DDBJ whole genome shotgun (WGS) entry which is preliminary data.</text>
</comment>
<keyword evidence="4" id="KW-0460">Magnesium</keyword>
<evidence type="ECO:0000313" key="6">
    <source>
        <dbReference type="Proteomes" id="UP001346149"/>
    </source>
</evidence>
<evidence type="ECO:0000256" key="2">
    <source>
        <dbReference type="ARBA" id="ARBA00022679"/>
    </source>
</evidence>
<name>A0AAN7LMQ3_TRANT</name>
<keyword evidence="2" id="KW-0808">Transferase</keyword>
<organism evidence="5 6">
    <name type="scientific">Trapa natans</name>
    <name type="common">Water chestnut</name>
    <dbReference type="NCBI Taxonomy" id="22666"/>
    <lineage>
        <taxon>Eukaryota</taxon>
        <taxon>Viridiplantae</taxon>
        <taxon>Streptophyta</taxon>
        <taxon>Embryophyta</taxon>
        <taxon>Tracheophyta</taxon>
        <taxon>Spermatophyta</taxon>
        <taxon>Magnoliopsida</taxon>
        <taxon>eudicotyledons</taxon>
        <taxon>Gunneridae</taxon>
        <taxon>Pentapetalae</taxon>
        <taxon>rosids</taxon>
        <taxon>malvids</taxon>
        <taxon>Myrtales</taxon>
        <taxon>Lythraceae</taxon>
        <taxon>Trapa</taxon>
    </lineage>
</organism>
<dbReference type="GO" id="GO:0046872">
    <property type="term" value="F:metal ion binding"/>
    <property type="evidence" value="ECO:0007669"/>
    <property type="project" value="UniProtKB-KW"/>
</dbReference>
<dbReference type="SUPFAM" id="SSF53335">
    <property type="entry name" value="S-adenosyl-L-methionine-dependent methyltransferases"/>
    <property type="match status" value="1"/>
</dbReference>
<dbReference type="EMBL" id="JAXQNO010000011">
    <property type="protein sequence ID" value="KAK4789146.1"/>
    <property type="molecule type" value="Genomic_DNA"/>
</dbReference>
<dbReference type="AlphaFoldDB" id="A0AAN7LMQ3"/>
<protein>
    <recommendedName>
        <fullName evidence="7">Gibberellic acid methyltransferase 2</fullName>
    </recommendedName>
</protein>
<dbReference type="Gene3D" id="3.40.50.150">
    <property type="entry name" value="Vaccinia Virus protein VP39"/>
    <property type="match status" value="1"/>
</dbReference>
<dbReference type="Pfam" id="PF03492">
    <property type="entry name" value="Methyltransf_7"/>
    <property type="match status" value="1"/>
</dbReference>
<sequence length="399" mass="44557">MKGLSSFPENGCVESDKWTGQGLHRFLCVQGGDHDRSYAKNSEASAFAITLCKPMLLQAIGSMKLFVGGEGGGGGSCSIRVADLGCAAGYNTLATVDTVVESLRERYTELGFEPEFEAFFSDLPSNDFNSLFRSLSYTMPDDVRPRSYFAAGVPGSFYCRLFPRGKIHVAVSLSALHWLSQIPSTVLDKGSRAWNGGRAWIDGASEEVVEAYSRQSEEDLYNFFKCRREVMVEGGVLFLLMGGRPDSHEPRNQLGDDESREKHPFTISMDRAWQDLLDEGLVDEETRDAFNIPAYMRSMEEVERAIVKCGGFEVQVMEYKRMSENSSEKKQELTMDPVSYGRAKANLVRATLGPIVEAHIGPHLSEQLFLRFERRVSSDAYLLSKTCFYGVIIVRAIRK</sequence>
<keyword evidence="3" id="KW-0479">Metal-binding</keyword>
<dbReference type="GO" id="GO:0008168">
    <property type="term" value="F:methyltransferase activity"/>
    <property type="evidence" value="ECO:0007669"/>
    <property type="project" value="UniProtKB-KW"/>
</dbReference>
<dbReference type="Proteomes" id="UP001346149">
    <property type="component" value="Unassembled WGS sequence"/>
</dbReference>
<evidence type="ECO:0008006" key="7">
    <source>
        <dbReference type="Google" id="ProtNLM"/>
    </source>
</evidence>
<proteinExistence type="predicted"/>